<dbReference type="PROSITE" id="PS00028">
    <property type="entry name" value="ZINC_FINGER_C2H2_1"/>
    <property type="match status" value="1"/>
</dbReference>
<name>A0A4R0V8C1_BIFLL</name>
<evidence type="ECO:0000259" key="1">
    <source>
        <dbReference type="PROSITE" id="PS00028"/>
    </source>
</evidence>
<sequence>MSTRIYCDQCGTETSKRKALRFSLSGYSANRTSMGQLNDIEIDICPDCAQRFNDQTIGAIHIRRDHRDKLSPYLLEYQSTDLKEDQA</sequence>
<protein>
    <recommendedName>
        <fullName evidence="1">C2H2-type domain-containing protein</fullName>
    </recommendedName>
</protein>
<accession>A0A4R0V8C1</accession>
<dbReference type="AlphaFoldDB" id="A0A4R0V8C1"/>
<dbReference type="Proteomes" id="UP000292478">
    <property type="component" value="Unassembled WGS sequence"/>
</dbReference>
<dbReference type="RefSeq" id="WP_131219185.1">
    <property type="nucleotide sequence ID" value="NZ_BNGZ01000001.1"/>
</dbReference>
<gene>
    <name evidence="2" type="ORF">MCC10113_0261</name>
</gene>
<feature type="domain" description="C2H2-type" evidence="1">
    <location>
        <begin position="45"/>
        <end position="66"/>
    </location>
</feature>
<dbReference type="EMBL" id="SHTC01000005">
    <property type="protein sequence ID" value="TCF60174.1"/>
    <property type="molecule type" value="Genomic_DNA"/>
</dbReference>
<evidence type="ECO:0000313" key="3">
    <source>
        <dbReference type="Proteomes" id="UP000292478"/>
    </source>
</evidence>
<reference evidence="2 3" key="1">
    <citation type="journal article" date="2018" name="Sci. Rep.">
        <title>Genomic diversity and distribution of Bifidobacterium longum subsp. longum across the human lifespan.</title>
        <authorList>
            <person name="Odamaki T."/>
            <person name="Bottacini F."/>
            <person name="Kato K."/>
            <person name="Mitsuyama E."/>
            <person name="Yoshida K."/>
            <person name="Horigome A."/>
            <person name="Xiao J.Z."/>
            <person name="van Sinderen D."/>
        </authorList>
    </citation>
    <scope>NUCLEOTIDE SEQUENCE [LARGE SCALE GENOMIC DNA]</scope>
    <source>
        <strain evidence="2 3">MCC10113</strain>
    </source>
</reference>
<comment type="caution">
    <text evidence="2">The sequence shown here is derived from an EMBL/GenBank/DDBJ whole genome shotgun (WGS) entry which is preliminary data.</text>
</comment>
<proteinExistence type="predicted"/>
<organism evidence="2 3">
    <name type="scientific">Bifidobacterium longum subsp. longum</name>
    <dbReference type="NCBI Taxonomy" id="1679"/>
    <lineage>
        <taxon>Bacteria</taxon>
        <taxon>Bacillati</taxon>
        <taxon>Actinomycetota</taxon>
        <taxon>Actinomycetes</taxon>
        <taxon>Bifidobacteriales</taxon>
        <taxon>Bifidobacteriaceae</taxon>
        <taxon>Bifidobacterium</taxon>
    </lineage>
</organism>
<dbReference type="InterPro" id="IPR013087">
    <property type="entry name" value="Znf_C2H2_type"/>
</dbReference>
<evidence type="ECO:0000313" key="2">
    <source>
        <dbReference type="EMBL" id="TCF60174.1"/>
    </source>
</evidence>